<proteinExistence type="predicted"/>
<organism evidence="2 3">
    <name type="scientific">Pleurodeles waltl</name>
    <name type="common">Iberian ribbed newt</name>
    <dbReference type="NCBI Taxonomy" id="8319"/>
    <lineage>
        <taxon>Eukaryota</taxon>
        <taxon>Metazoa</taxon>
        <taxon>Chordata</taxon>
        <taxon>Craniata</taxon>
        <taxon>Vertebrata</taxon>
        <taxon>Euteleostomi</taxon>
        <taxon>Amphibia</taxon>
        <taxon>Batrachia</taxon>
        <taxon>Caudata</taxon>
        <taxon>Salamandroidea</taxon>
        <taxon>Salamandridae</taxon>
        <taxon>Pleurodelinae</taxon>
        <taxon>Pleurodeles</taxon>
    </lineage>
</organism>
<dbReference type="EMBL" id="JANPWB010000009">
    <property type="protein sequence ID" value="KAJ1149726.1"/>
    <property type="molecule type" value="Genomic_DNA"/>
</dbReference>
<evidence type="ECO:0000313" key="3">
    <source>
        <dbReference type="Proteomes" id="UP001066276"/>
    </source>
</evidence>
<sequence>MEAQRPPPPGDPWDEVLGPAALGSQKHPSAGQVCGHKASCLSQLLQQQRGDRATPPVGLVAEEGALRSEGVPPPAGEATHKALHLRWGLLHHAALGKTGEDRPRHSPCDSTLPCVLHYPRRFNKQLQTNTEQGSLSTHQGTTSSSVRQGPWSCCHAIKATDPSPPGPPPGISVIETCRNLPKQLCLRWVQGEAQNGSPQGSYRAGYRYISTGRQNSATMQPPYWPRWRHCLILH</sequence>
<feature type="region of interest" description="Disordered" evidence="1">
    <location>
        <begin position="1"/>
        <end position="33"/>
    </location>
</feature>
<accession>A0AAV7RE80</accession>
<reference evidence="2" key="1">
    <citation type="journal article" date="2022" name="bioRxiv">
        <title>Sequencing and chromosome-scale assembly of the giantPleurodeles waltlgenome.</title>
        <authorList>
            <person name="Brown T."/>
            <person name="Elewa A."/>
            <person name="Iarovenko S."/>
            <person name="Subramanian E."/>
            <person name="Araus A.J."/>
            <person name="Petzold A."/>
            <person name="Susuki M."/>
            <person name="Suzuki K.-i.T."/>
            <person name="Hayashi T."/>
            <person name="Toyoda A."/>
            <person name="Oliveira C."/>
            <person name="Osipova E."/>
            <person name="Leigh N.D."/>
            <person name="Simon A."/>
            <person name="Yun M.H."/>
        </authorList>
    </citation>
    <scope>NUCLEOTIDE SEQUENCE</scope>
    <source>
        <strain evidence="2">20211129_DDA</strain>
        <tissue evidence="2">Liver</tissue>
    </source>
</reference>
<comment type="caution">
    <text evidence="2">The sequence shown here is derived from an EMBL/GenBank/DDBJ whole genome shotgun (WGS) entry which is preliminary data.</text>
</comment>
<dbReference type="AlphaFoldDB" id="A0AAV7RE80"/>
<evidence type="ECO:0000256" key="1">
    <source>
        <dbReference type="SAM" id="MobiDB-lite"/>
    </source>
</evidence>
<evidence type="ECO:0000313" key="2">
    <source>
        <dbReference type="EMBL" id="KAJ1149726.1"/>
    </source>
</evidence>
<feature type="compositionally biased region" description="Pro residues" evidence="1">
    <location>
        <begin position="1"/>
        <end position="11"/>
    </location>
</feature>
<protein>
    <submittedName>
        <fullName evidence="2">Uncharacterized protein</fullName>
    </submittedName>
</protein>
<dbReference type="Proteomes" id="UP001066276">
    <property type="component" value="Chromosome 5"/>
</dbReference>
<gene>
    <name evidence="2" type="ORF">NDU88_002531</name>
</gene>
<keyword evidence="3" id="KW-1185">Reference proteome</keyword>
<name>A0AAV7RE80_PLEWA</name>